<reference evidence="3" key="2">
    <citation type="submission" date="2021-04" db="EMBL/GenBank/DDBJ databases">
        <authorList>
            <person name="Gilroy R."/>
        </authorList>
    </citation>
    <scope>NUCLEOTIDE SEQUENCE</scope>
    <source>
        <strain evidence="3">12435</strain>
    </source>
</reference>
<dbReference type="Proteomes" id="UP000823990">
    <property type="component" value="Unassembled WGS sequence"/>
</dbReference>
<protein>
    <submittedName>
        <fullName evidence="3">GHKL domain-containing protein</fullName>
    </submittedName>
</protein>
<feature type="transmembrane region" description="Helical" evidence="1">
    <location>
        <begin position="64"/>
        <end position="93"/>
    </location>
</feature>
<evidence type="ECO:0000313" key="4">
    <source>
        <dbReference type="Proteomes" id="UP000823990"/>
    </source>
</evidence>
<keyword evidence="1" id="KW-0812">Transmembrane</keyword>
<feature type="transmembrane region" description="Helical" evidence="1">
    <location>
        <begin position="203"/>
        <end position="222"/>
    </location>
</feature>
<keyword evidence="1" id="KW-1133">Transmembrane helix</keyword>
<dbReference type="EMBL" id="DXHS01000023">
    <property type="protein sequence ID" value="HIW01972.1"/>
    <property type="molecule type" value="Genomic_DNA"/>
</dbReference>
<comment type="caution">
    <text evidence="3">The sequence shown here is derived from an EMBL/GenBank/DDBJ whole genome shotgun (WGS) entry which is preliminary data.</text>
</comment>
<feature type="transmembrane region" description="Helical" evidence="1">
    <location>
        <begin position="100"/>
        <end position="118"/>
    </location>
</feature>
<feature type="transmembrane region" description="Helical" evidence="1">
    <location>
        <begin position="138"/>
        <end position="162"/>
    </location>
</feature>
<reference evidence="3" key="1">
    <citation type="journal article" date="2021" name="PeerJ">
        <title>Extensive microbial diversity within the chicken gut microbiome revealed by metagenomics and culture.</title>
        <authorList>
            <person name="Gilroy R."/>
            <person name="Ravi A."/>
            <person name="Getino M."/>
            <person name="Pursley I."/>
            <person name="Horton D.L."/>
            <person name="Alikhan N.F."/>
            <person name="Baker D."/>
            <person name="Gharbi K."/>
            <person name="Hall N."/>
            <person name="Watson M."/>
            <person name="Adriaenssens E.M."/>
            <person name="Foster-Nyarko E."/>
            <person name="Jarju S."/>
            <person name="Secka A."/>
            <person name="Antonio M."/>
            <person name="Oren A."/>
            <person name="Chaudhuri R.R."/>
            <person name="La Ragione R."/>
            <person name="Hildebrand F."/>
            <person name="Pallen M.J."/>
        </authorList>
    </citation>
    <scope>NUCLEOTIDE SEQUENCE</scope>
    <source>
        <strain evidence="3">12435</strain>
    </source>
</reference>
<dbReference type="AlphaFoldDB" id="A0A9D1TRA6"/>
<evidence type="ECO:0000256" key="1">
    <source>
        <dbReference type="SAM" id="Phobius"/>
    </source>
</evidence>
<sequence length="447" mass="48959">MSGYVYYITGSLIFVAVLNSGECLASPWKLRRERFALRFLLCLAAQFVFAFPVTLGYYAAAEHIVSAVAVNAVAVLTYVLMFAVSLAAIYFCYDMPFRECVLSGVAGYAAQHICYNIYGLANYGDHMLMAVYKLGMVSGFILTSLIQLAISAVVLVIVRLFLPPGVNAGGVGKADVTLLAAGTLLVVLVANAVLSIFRAESAPLAALSSVLLICCCVFILFLRSDMLERRRLSRELGAIDSLRAKELRHYEQLRSNMELVNVKCHDIRHYIDSARSGVDLDELKRLADIYDSEMKTGNETLDIILSEYRIYCSSHEIIFTALADGKALGFMSVADICSLFGNILENAVEACEHVSDPQKRVVSLNVRNVAGQISVSEDNYFAGELRFSGGMPLSSKGDPDRHGFGVKSIKMIVEKYGGTMDCRVTGDLFSLGCMIPVPVWKRSKDQG</sequence>
<feature type="transmembrane region" description="Helical" evidence="1">
    <location>
        <begin position="6"/>
        <end position="25"/>
    </location>
</feature>
<evidence type="ECO:0000313" key="3">
    <source>
        <dbReference type="EMBL" id="HIW01972.1"/>
    </source>
</evidence>
<name>A0A9D1TRA6_9FIRM</name>
<dbReference type="Pfam" id="PF14501">
    <property type="entry name" value="HATPase_c_5"/>
    <property type="match status" value="1"/>
</dbReference>
<feature type="transmembrane region" description="Helical" evidence="1">
    <location>
        <begin position="37"/>
        <end position="58"/>
    </location>
</feature>
<accession>A0A9D1TRA6</accession>
<feature type="domain" description="Sensor histidine kinase NatK-like C-terminal" evidence="2">
    <location>
        <begin position="331"/>
        <end position="436"/>
    </location>
</feature>
<organism evidence="3 4">
    <name type="scientific">Candidatus Protoclostridium stercorigallinarum</name>
    <dbReference type="NCBI Taxonomy" id="2838741"/>
    <lineage>
        <taxon>Bacteria</taxon>
        <taxon>Bacillati</taxon>
        <taxon>Bacillota</taxon>
        <taxon>Clostridia</taxon>
        <taxon>Candidatus Protoclostridium</taxon>
    </lineage>
</organism>
<gene>
    <name evidence="3" type="ORF">H9892_01370</name>
</gene>
<dbReference type="Gene3D" id="3.30.565.10">
    <property type="entry name" value="Histidine kinase-like ATPase, C-terminal domain"/>
    <property type="match status" value="1"/>
</dbReference>
<feature type="transmembrane region" description="Helical" evidence="1">
    <location>
        <begin position="174"/>
        <end position="197"/>
    </location>
</feature>
<evidence type="ECO:0000259" key="2">
    <source>
        <dbReference type="Pfam" id="PF14501"/>
    </source>
</evidence>
<dbReference type="CDD" id="cd16935">
    <property type="entry name" value="HATPase_AgrC-ComD-like"/>
    <property type="match status" value="1"/>
</dbReference>
<keyword evidence="1" id="KW-0472">Membrane</keyword>
<proteinExistence type="predicted"/>
<dbReference type="InterPro" id="IPR032834">
    <property type="entry name" value="NatK-like_C"/>
</dbReference>
<dbReference type="InterPro" id="IPR036890">
    <property type="entry name" value="HATPase_C_sf"/>
</dbReference>